<feature type="region of interest" description="Disordered" evidence="1">
    <location>
        <begin position="1"/>
        <end position="52"/>
    </location>
</feature>
<evidence type="ECO:0000313" key="3">
    <source>
        <dbReference type="Proteomes" id="UP001431783"/>
    </source>
</evidence>
<sequence>MDISSGSGEEWSPNECDADVDISSDDKTDTDDSNIIPPSVHSDGENEISCGRKRPRNFENWKINQRKFKRNSGEEYTSRSNKIAQNKTFLRGLVKAFTVNRRRTRDGSGKVESKVYQYVIPDEHNNQLRACKTYFLAMTCYK</sequence>
<accession>A0AAW1TQB8</accession>
<dbReference type="Proteomes" id="UP001431783">
    <property type="component" value="Unassembled WGS sequence"/>
</dbReference>
<name>A0AAW1TQB8_9CUCU</name>
<dbReference type="EMBL" id="JARQZJ010000001">
    <property type="protein sequence ID" value="KAK9869324.1"/>
    <property type="molecule type" value="Genomic_DNA"/>
</dbReference>
<comment type="caution">
    <text evidence="2">The sequence shown here is derived from an EMBL/GenBank/DDBJ whole genome shotgun (WGS) entry which is preliminary data.</text>
</comment>
<dbReference type="AlphaFoldDB" id="A0AAW1TQB8"/>
<evidence type="ECO:0000313" key="2">
    <source>
        <dbReference type="EMBL" id="KAK9869324.1"/>
    </source>
</evidence>
<gene>
    <name evidence="2" type="ORF">WA026_003078</name>
</gene>
<feature type="compositionally biased region" description="Acidic residues" evidence="1">
    <location>
        <begin position="16"/>
        <end position="32"/>
    </location>
</feature>
<organism evidence="2 3">
    <name type="scientific">Henosepilachna vigintioctopunctata</name>
    <dbReference type="NCBI Taxonomy" id="420089"/>
    <lineage>
        <taxon>Eukaryota</taxon>
        <taxon>Metazoa</taxon>
        <taxon>Ecdysozoa</taxon>
        <taxon>Arthropoda</taxon>
        <taxon>Hexapoda</taxon>
        <taxon>Insecta</taxon>
        <taxon>Pterygota</taxon>
        <taxon>Neoptera</taxon>
        <taxon>Endopterygota</taxon>
        <taxon>Coleoptera</taxon>
        <taxon>Polyphaga</taxon>
        <taxon>Cucujiformia</taxon>
        <taxon>Coccinelloidea</taxon>
        <taxon>Coccinellidae</taxon>
        <taxon>Epilachninae</taxon>
        <taxon>Epilachnini</taxon>
        <taxon>Henosepilachna</taxon>
    </lineage>
</organism>
<proteinExistence type="predicted"/>
<protein>
    <submittedName>
        <fullName evidence="2">Uncharacterized protein</fullName>
    </submittedName>
</protein>
<reference evidence="2 3" key="1">
    <citation type="submission" date="2023-03" db="EMBL/GenBank/DDBJ databases">
        <title>Genome insight into feeding habits of ladybird beetles.</title>
        <authorList>
            <person name="Li H.-S."/>
            <person name="Huang Y.-H."/>
            <person name="Pang H."/>
        </authorList>
    </citation>
    <scope>NUCLEOTIDE SEQUENCE [LARGE SCALE GENOMIC DNA]</scope>
    <source>
        <strain evidence="2">SYSU_2023b</strain>
        <tissue evidence="2">Whole body</tissue>
    </source>
</reference>
<keyword evidence="3" id="KW-1185">Reference proteome</keyword>
<evidence type="ECO:0000256" key="1">
    <source>
        <dbReference type="SAM" id="MobiDB-lite"/>
    </source>
</evidence>